<reference evidence="1 2" key="1">
    <citation type="submission" date="2014-02" db="EMBL/GenBank/DDBJ databases">
        <authorList>
            <person name="Genoscope - CEA"/>
        </authorList>
    </citation>
    <scope>NUCLEOTIDE SEQUENCE [LARGE SCALE GENOMIC DNA]</scope>
    <source>
        <strain evidence="1 2">CS03</strain>
    </source>
</reference>
<dbReference type="EMBL" id="FO818637">
    <property type="protein sequence ID" value="CDM88805.1"/>
    <property type="molecule type" value="Genomic_DNA"/>
</dbReference>
<dbReference type="KEGG" id="xbv:XBW1_1448"/>
<organism evidence="1 2">
    <name type="scientific">Xenorhabdus bovienii</name>
    <name type="common">Xenorhabdus nematophila subsp. bovienii</name>
    <dbReference type="NCBI Taxonomy" id="40576"/>
    <lineage>
        <taxon>Bacteria</taxon>
        <taxon>Pseudomonadati</taxon>
        <taxon>Pseudomonadota</taxon>
        <taxon>Gammaproteobacteria</taxon>
        <taxon>Enterobacterales</taxon>
        <taxon>Morganellaceae</taxon>
        <taxon>Xenorhabdus</taxon>
    </lineage>
</organism>
<evidence type="ECO:0000313" key="1">
    <source>
        <dbReference type="EMBL" id="CDM88805.1"/>
    </source>
</evidence>
<evidence type="ECO:0000313" key="2">
    <source>
        <dbReference type="Proteomes" id="UP000032930"/>
    </source>
</evidence>
<gene>
    <name evidence="1" type="ORF">XBW1_1448</name>
</gene>
<name>A0A0B6X5K2_XENBV</name>
<protein>
    <submittedName>
        <fullName evidence="1">Uncharacterized protein</fullName>
    </submittedName>
</protein>
<dbReference type="Proteomes" id="UP000032930">
    <property type="component" value="Chromosome"/>
</dbReference>
<dbReference type="AlphaFoldDB" id="A0A0B6X5K2"/>
<sequence>MMFFFIDMMCLPEMMERYVIGIPPDSDAGHNIWAPDLNLTHLVSDKLVNSGRNTLSFDNLMGLCVRIYRLIRDK</sequence>
<accession>A0A0B6X5K2</accession>
<proteinExistence type="predicted"/>